<dbReference type="RefSeq" id="WP_133620290.1">
    <property type="nucleotide sequence ID" value="NZ_SNZE01000011.1"/>
</dbReference>
<dbReference type="EMBL" id="SNZE01000011">
    <property type="protein sequence ID" value="TDR31276.1"/>
    <property type="molecule type" value="Genomic_DNA"/>
</dbReference>
<name>A0A4V3DJT0_9BURK</name>
<gene>
    <name evidence="3" type="ORF">DFR44_11139</name>
</gene>
<feature type="chain" id="PRO_5020582506" evidence="1">
    <location>
        <begin position="26"/>
        <end position="175"/>
    </location>
</feature>
<evidence type="ECO:0000259" key="2">
    <source>
        <dbReference type="Pfam" id="PF07987"/>
    </source>
</evidence>
<feature type="signal peptide" evidence="1">
    <location>
        <begin position="1"/>
        <end position="25"/>
    </location>
</feature>
<organism evidence="3 4">
    <name type="scientific">Hydromonas duriensis</name>
    <dbReference type="NCBI Taxonomy" id="1527608"/>
    <lineage>
        <taxon>Bacteria</taxon>
        <taxon>Pseudomonadati</taxon>
        <taxon>Pseudomonadota</taxon>
        <taxon>Betaproteobacteria</taxon>
        <taxon>Burkholderiales</taxon>
        <taxon>Burkholderiaceae</taxon>
        <taxon>Hydromonas</taxon>
    </lineage>
</organism>
<dbReference type="InterPro" id="IPR012533">
    <property type="entry name" value="YcnI-copper_dom"/>
</dbReference>
<dbReference type="InterPro" id="IPR038507">
    <property type="entry name" value="YcnI-like_sf"/>
</dbReference>
<keyword evidence="1" id="KW-0732">Signal</keyword>
<dbReference type="Gene3D" id="2.60.40.2230">
    <property type="entry name" value="Uncharacterised protein YcnI-like PF07987, DUF1775"/>
    <property type="match status" value="1"/>
</dbReference>
<feature type="domain" description="YncI copper-binding" evidence="2">
    <location>
        <begin position="26"/>
        <end position="162"/>
    </location>
</feature>
<keyword evidence="4" id="KW-1185">Reference proteome</keyword>
<reference evidence="3 4" key="1">
    <citation type="submission" date="2019-03" db="EMBL/GenBank/DDBJ databases">
        <title>Genomic Encyclopedia of Type Strains, Phase IV (KMG-IV): sequencing the most valuable type-strain genomes for metagenomic binning, comparative biology and taxonomic classification.</title>
        <authorList>
            <person name="Goeker M."/>
        </authorList>
    </citation>
    <scope>NUCLEOTIDE SEQUENCE [LARGE SCALE GENOMIC DNA]</scope>
    <source>
        <strain evidence="3 4">DSM 102852</strain>
    </source>
</reference>
<dbReference type="AlphaFoldDB" id="A0A4V3DJT0"/>
<sequence>MKHLLKTNYAIVVSMLAIASAPVYAHVSAEPKQVVAGEYARIAIKIPHGCDDAPTNSVIVHLPEAFQNAKPMPKAGWDLKIREANLSEPYENNGKIITIFTSQIEWSGGSLPTDFYDEFVFYTKVSGSPKKLYIPVEQKCGNKNIMWQATSHDDAYPAATLDVLPSAAEHGAHHH</sequence>
<protein>
    <submittedName>
        <fullName evidence="3">Uncharacterized protein YcnI</fullName>
    </submittedName>
</protein>
<evidence type="ECO:0000313" key="4">
    <source>
        <dbReference type="Proteomes" id="UP000294480"/>
    </source>
</evidence>
<dbReference type="Pfam" id="PF07987">
    <property type="entry name" value="DUF1775"/>
    <property type="match status" value="1"/>
</dbReference>
<proteinExistence type="predicted"/>
<accession>A0A4V3DJT0</accession>
<evidence type="ECO:0000313" key="3">
    <source>
        <dbReference type="EMBL" id="TDR31276.1"/>
    </source>
</evidence>
<dbReference type="OrthoDB" id="9796962at2"/>
<evidence type="ECO:0000256" key="1">
    <source>
        <dbReference type="SAM" id="SignalP"/>
    </source>
</evidence>
<comment type="caution">
    <text evidence="3">The sequence shown here is derived from an EMBL/GenBank/DDBJ whole genome shotgun (WGS) entry which is preliminary data.</text>
</comment>
<dbReference type="Proteomes" id="UP000294480">
    <property type="component" value="Unassembled WGS sequence"/>
</dbReference>
<dbReference type="CDD" id="cd08545">
    <property type="entry name" value="YcnI_like"/>
    <property type="match status" value="1"/>
</dbReference>